<dbReference type="KEGG" id="lrz:BJI69_15045"/>
<dbReference type="Proteomes" id="UP000182987">
    <property type="component" value="Chromosome"/>
</dbReference>
<evidence type="ECO:0000313" key="2">
    <source>
        <dbReference type="Proteomes" id="UP000182987"/>
    </source>
</evidence>
<protein>
    <submittedName>
        <fullName evidence="1">Uncharacterized protein</fullName>
    </submittedName>
</protein>
<keyword evidence="2" id="KW-1185">Reference proteome</keyword>
<dbReference type="AlphaFoldDB" id="A0A0G9HCQ2"/>
<dbReference type="EMBL" id="CP017480">
    <property type="protein sequence ID" value="APG05081.1"/>
    <property type="molecule type" value="Genomic_DNA"/>
</dbReference>
<name>A0A0G9HCQ2_9GAMM</name>
<proteinExistence type="predicted"/>
<accession>A0A0G9HCQ2</accession>
<gene>
    <name evidence="1" type="ORF">BJI69_15045</name>
</gene>
<evidence type="ECO:0000313" key="1">
    <source>
        <dbReference type="EMBL" id="APG05081.1"/>
    </source>
</evidence>
<sequence>MKISAPPCKPLRFAVVALLAMSSPAHASSTEQPAITAVVSFGDPFVQWPLDRSSPSASAVPVIRPGDADRLSPETSRHLLTMVDARSLPLARNEARILSRLFAQGSPVFVRMDSPTPDDLVHVTAAFGIAPTTGDAILRKDGEAIAVFASSPESSADVTALPNYPAAPRQGIDHVVGRAGTRPVVVGPEYAGTPAVSDDQRWRIEVLRQGL</sequence>
<organism evidence="1 2">
    <name type="scientific">Luteibacter rhizovicinus DSM 16549</name>
    <dbReference type="NCBI Taxonomy" id="1440763"/>
    <lineage>
        <taxon>Bacteria</taxon>
        <taxon>Pseudomonadati</taxon>
        <taxon>Pseudomonadota</taxon>
        <taxon>Gammaproteobacteria</taxon>
        <taxon>Lysobacterales</taxon>
        <taxon>Rhodanobacteraceae</taxon>
        <taxon>Luteibacter</taxon>
    </lineage>
</organism>
<reference evidence="2" key="1">
    <citation type="submission" date="2016-09" db="EMBL/GenBank/DDBJ databases">
        <authorList>
            <person name="Lysoe E."/>
        </authorList>
    </citation>
    <scope>NUCLEOTIDE SEQUENCE [LARGE SCALE GENOMIC DNA]</scope>
    <source>
        <strain evidence="2">LJ96T</strain>
    </source>
</reference>
<dbReference type="PATRIC" id="fig|1440763.5.peg.1314"/>